<feature type="region of interest" description="Disordered" evidence="1">
    <location>
        <begin position="1"/>
        <end position="22"/>
    </location>
</feature>
<dbReference type="PANTHER" id="PTHR31963:SF4">
    <property type="entry name" value="GUSTATORY RECEPTOR"/>
    <property type="match status" value="1"/>
</dbReference>
<dbReference type="PANTHER" id="PTHR31963">
    <property type="entry name" value="RAS GUANINE NUCLEOTIDE EXCHANGE FACTOR K"/>
    <property type="match status" value="1"/>
</dbReference>
<name>A0A8T2QP03_CERRI</name>
<keyword evidence="4" id="KW-1185">Reference proteome</keyword>
<feature type="transmembrane region" description="Helical" evidence="2">
    <location>
        <begin position="381"/>
        <end position="401"/>
    </location>
</feature>
<keyword evidence="2" id="KW-1133">Transmembrane helix</keyword>
<evidence type="ECO:0000256" key="2">
    <source>
        <dbReference type="SAM" id="Phobius"/>
    </source>
</evidence>
<gene>
    <name evidence="3" type="ORF">KP509_33G013800</name>
</gene>
<dbReference type="Proteomes" id="UP000825935">
    <property type="component" value="Chromosome 33"/>
</dbReference>
<dbReference type="EMBL" id="CM035438">
    <property type="protein sequence ID" value="KAH7285113.1"/>
    <property type="molecule type" value="Genomic_DNA"/>
</dbReference>
<sequence length="522" mass="59398">MDSSLTSPLLRNRADTGDVAQTSLDLDEPSASSLSYTLNQLPPSSTDDRIDTYVLPRRSNAGVPTLFTDVNGPAHCEGRCMNYQEPVLLPRRKCRLVWDGYGFRTGSPRICSGHQDIEFRRSSSHPKDELRKFRRSLYWMALDQSTKFHILISWGVALFLTIAVPVCYLVFVDTQTQHPFDRLVQLSESALALISFFTLSRNLRKHGLRRFLFLDRITLEPIEVQTGYTGELNRAFGLLRLILLLSFVVELPFQVWWFTCAPVHLPFVQDLALRRIIMCIAVMLSWVYKTTVFLLPCILFRLMCCLQDLRFEGYVKMLEHVSDVSVLLKEYTHLRQQLNVVSHRYRLFIVLSLVAITASQFIFLLMMTATSESVSLFTTGNLGVCSVVQLIGFVICLHGAARITHKAQRIVSIVSQWHALSTCQNAEGMLNPSSWVDEADQLPGTEEDNDWHSALHMCSTNYLTNDNVATFQMRQAFVWYIQHDQAGISLFGYKLDRSFVYALASVELSLLLFLLGLTIGIN</sequence>
<organism evidence="3 4">
    <name type="scientific">Ceratopteris richardii</name>
    <name type="common">Triangle waterfern</name>
    <dbReference type="NCBI Taxonomy" id="49495"/>
    <lineage>
        <taxon>Eukaryota</taxon>
        <taxon>Viridiplantae</taxon>
        <taxon>Streptophyta</taxon>
        <taxon>Embryophyta</taxon>
        <taxon>Tracheophyta</taxon>
        <taxon>Polypodiopsida</taxon>
        <taxon>Polypodiidae</taxon>
        <taxon>Polypodiales</taxon>
        <taxon>Pteridineae</taxon>
        <taxon>Pteridaceae</taxon>
        <taxon>Parkerioideae</taxon>
        <taxon>Ceratopteris</taxon>
    </lineage>
</organism>
<protein>
    <submittedName>
        <fullName evidence="3">Uncharacterized protein</fullName>
    </submittedName>
</protein>
<dbReference type="InterPro" id="IPR021924">
    <property type="entry name" value="DUF3537"/>
</dbReference>
<reference evidence="3" key="1">
    <citation type="submission" date="2021-08" db="EMBL/GenBank/DDBJ databases">
        <title>WGS assembly of Ceratopteris richardii.</title>
        <authorList>
            <person name="Marchant D.B."/>
            <person name="Chen G."/>
            <person name="Jenkins J."/>
            <person name="Shu S."/>
            <person name="Leebens-Mack J."/>
            <person name="Grimwood J."/>
            <person name="Schmutz J."/>
            <person name="Soltis P."/>
            <person name="Soltis D."/>
            <person name="Chen Z.-H."/>
        </authorList>
    </citation>
    <scope>NUCLEOTIDE SEQUENCE</scope>
    <source>
        <strain evidence="3">Whitten #5841</strain>
        <tissue evidence="3">Leaf</tissue>
    </source>
</reference>
<evidence type="ECO:0000313" key="3">
    <source>
        <dbReference type="EMBL" id="KAH7285113.1"/>
    </source>
</evidence>
<proteinExistence type="predicted"/>
<keyword evidence="2" id="KW-0812">Transmembrane</keyword>
<feature type="transmembrane region" description="Helical" evidence="2">
    <location>
        <begin position="499"/>
        <end position="521"/>
    </location>
</feature>
<evidence type="ECO:0000256" key="1">
    <source>
        <dbReference type="SAM" id="MobiDB-lite"/>
    </source>
</evidence>
<dbReference type="AlphaFoldDB" id="A0A8T2QP03"/>
<dbReference type="Pfam" id="PF12056">
    <property type="entry name" value="DUF3537"/>
    <property type="match status" value="1"/>
</dbReference>
<keyword evidence="2" id="KW-0472">Membrane</keyword>
<comment type="caution">
    <text evidence="3">The sequence shown here is derived from an EMBL/GenBank/DDBJ whole genome shotgun (WGS) entry which is preliminary data.</text>
</comment>
<evidence type="ECO:0000313" key="4">
    <source>
        <dbReference type="Proteomes" id="UP000825935"/>
    </source>
</evidence>
<feature type="transmembrane region" description="Helical" evidence="2">
    <location>
        <begin position="148"/>
        <end position="171"/>
    </location>
</feature>
<feature type="transmembrane region" description="Helical" evidence="2">
    <location>
        <begin position="271"/>
        <end position="300"/>
    </location>
</feature>
<feature type="transmembrane region" description="Helical" evidence="2">
    <location>
        <begin position="238"/>
        <end position="259"/>
    </location>
</feature>
<accession>A0A8T2QP03</accession>
<dbReference type="OMA" id="TESTHIR"/>
<feature type="transmembrane region" description="Helical" evidence="2">
    <location>
        <begin position="345"/>
        <end position="369"/>
    </location>
</feature>
<dbReference type="OrthoDB" id="1916325at2759"/>